<dbReference type="RefSeq" id="WP_199569056.1">
    <property type="nucleotide sequence ID" value="NZ_CP066770.1"/>
</dbReference>
<name>A0A7T6VMN2_9BURK</name>
<reference evidence="1 2" key="1">
    <citation type="submission" date="2020-12" db="EMBL/GenBank/DDBJ databases">
        <title>Complete genome sequence of Burkholderia anthina BJQ0011.</title>
        <authorList>
            <person name="Xu Y."/>
        </authorList>
    </citation>
    <scope>NUCLEOTIDE SEQUENCE [LARGE SCALE GENOMIC DNA]</scope>
    <source>
        <strain evidence="1 2">BJQ0011</strain>
    </source>
</reference>
<evidence type="ECO:0000313" key="1">
    <source>
        <dbReference type="EMBL" id="QQK06566.1"/>
    </source>
</evidence>
<proteinExistence type="predicted"/>
<gene>
    <name evidence="1" type="ORF">JFN94_22355</name>
</gene>
<protein>
    <submittedName>
        <fullName evidence="1">Uncharacterized protein</fullName>
    </submittedName>
</protein>
<dbReference type="AlphaFoldDB" id="A0A7T6VMN2"/>
<organism evidence="1 2">
    <name type="scientific">Burkholderia anthina</name>
    <dbReference type="NCBI Taxonomy" id="179879"/>
    <lineage>
        <taxon>Bacteria</taxon>
        <taxon>Pseudomonadati</taxon>
        <taxon>Pseudomonadota</taxon>
        <taxon>Betaproteobacteria</taxon>
        <taxon>Burkholderiales</taxon>
        <taxon>Burkholderiaceae</taxon>
        <taxon>Burkholderia</taxon>
        <taxon>Burkholderia cepacia complex</taxon>
    </lineage>
</organism>
<accession>A0A7T6VMN2</accession>
<dbReference type="EMBL" id="CP066770">
    <property type="protein sequence ID" value="QQK06566.1"/>
    <property type="molecule type" value="Genomic_DNA"/>
</dbReference>
<evidence type="ECO:0000313" key="2">
    <source>
        <dbReference type="Proteomes" id="UP000596205"/>
    </source>
</evidence>
<dbReference type="Proteomes" id="UP000596205">
    <property type="component" value="Chromosome 2"/>
</dbReference>
<sequence>MLNNAIGYISLVLVFFICTSCVPLPTPYGAVLAPVPTLIDGAVESAEKSRKRSAEIKFSQAENRWRLTADCEAYRQKADAGDPVGQLNMNRILYHQMYLKRSNSRFANYDGDMCGAEKSASATSEVEREAEGYLEMAMKGGYPPALTYFECKKI</sequence>
<dbReference type="KEGG" id="bann:JFN94_22355"/>